<organism evidence="2 3">
    <name type="scientific">Rousettus aegyptiacus</name>
    <name type="common">Egyptian fruit bat</name>
    <name type="synonym">Pteropus aegyptiacus</name>
    <dbReference type="NCBI Taxonomy" id="9407"/>
    <lineage>
        <taxon>Eukaryota</taxon>
        <taxon>Metazoa</taxon>
        <taxon>Chordata</taxon>
        <taxon>Craniata</taxon>
        <taxon>Vertebrata</taxon>
        <taxon>Euteleostomi</taxon>
        <taxon>Mammalia</taxon>
        <taxon>Eutheria</taxon>
        <taxon>Laurasiatheria</taxon>
        <taxon>Chiroptera</taxon>
        <taxon>Yinpterochiroptera</taxon>
        <taxon>Pteropodoidea</taxon>
        <taxon>Pteropodidae</taxon>
        <taxon>Rousettinae</taxon>
        <taxon>Rousettus</taxon>
    </lineage>
</organism>
<dbReference type="Proteomes" id="UP000593571">
    <property type="component" value="Unassembled WGS sequence"/>
</dbReference>
<feature type="transmembrane region" description="Helical" evidence="1">
    <location>
        <begin position="73"/>
        <end position="93"/>
    </location>
</feature>
<gene>
    <name evidence="2" type="ORF">HJG63_009380</name>
</gene>
<accession>A0A7J8C2M4</accession>
<reference evidence="2 3" key="1">
    <citation type="journal article" date="2020" name="Nature">
        <title>Six reference-quality genomes reveal evolution of bat adaptations.</title>
        <authorList>
            <person name="Jebb D."/>
            <person name="Huang Z."/>
            <person name="Pippel M."/>
            <person name="Hughes G.M."/>
            <person name="Lavrichenko K."/>
            <person name="Devanna P."/>
            <person name="Winkler S."/>
            <person name="Jermiin L.S."/>
            <person name="Skirmuntt E.C."/>
            <person name="Katzourakis A."/>
            <person name="Burkitt-Gray L."/>
            <person name="Ray D.A."/>
            <person name="Sullivan K.A.M."/>
            <person name="Roscito J.G."/>
            <person name="Kirilenko B.M."/>
            <person name="Davalos L.M."/>
            <person name="Corthals A.P."/>
            <person name="Power M.L."/>
            <person name="Jones G."/>
            <person name="Ransome R.D."/>
            <person name="Dechmann D.K.N."/>
            <person name="Locatelli A.G."/>
            <person name="Puechmaille S.J."/>
            <person name="Fedrigo O."/>
            <person name="Jarvis E.D."/>
            <person name="Hiller M."/>
            <person name="Vernes S.C."/>
            <person name="Myers E.W."/>
            <person name="Teeling E.C."/>
        </authorList>
    </citation>
    <scope>NUCLEOTIDE SEQUENCE [LARGE SCALE GENOMIC DNA]</scope>
    <source>
        <strain evidence="2">MRouAeg1</strain>
        <tissue evidence="2">Muscle</tissue>
    </source>
</reference>
<protein>
    <recommendedName>
        <fullName evidence="4">Transmembrane protein</fullName>
    </recommendedName>
</protein>
<sequence length="122" mass="14690">MACHYFFYLINKNKHQVLINIQTFINELFVVIIIDYLKIVIIFAPRSEKFSSFGILILSYKHMVFKNSLIKKYILSLYVSQMYSFYFSFQLLLWSPFYLTINTIHYIKVGPFTQLSFLCKPW</sequence>
<keyword evidence="1" id="KW-1133">Transmembrane helix</keyword>
<keyword evidence="1" id="KW-0472">Membrane</keyword>
<evidence type="ECO:0008006" key="4">
    <source>
        <dbReference type="Google" id="ProtNLM"/>
    </source>
</evidence>
<feature type="transmembrane region" description="Helical" evidence="1">
    <location>
        <begin position="24"/>
        <end position="44"/>
    </location>
</feature>
<dbReference type="EMBL" id="JACASE010000015">
    <property type="protein sequence ID" value="KAF6405069.1"/>
    <property type="molecule type" value="Genomic_DNA"/>
</dbReference>
<dbReference type="AlphaFoldDB" id="A0A7J8C2M4"/>
<evidence type="ECO:0000313" key="2">
    <source>
        <dbReference type="EMBL" id="KAF6405069.1"/>
    </source>
</evidence>
<evidence type="ECO:0000256" key="1">
    <source>
        <dbReference type="SAM" id="Phobius"/>
    </source>
</evidence>
<proteinExistence type="predicted"/>
<keyword evidence="1" id="KW-0812">Transmembrane</keyword>
<keyword evidence="3" id="KW-1185">Reference proteome</keyword>
<evidence type="ECO:0000313" key="3">
    <source>
        <dbReference type="Proteomes" id="UP000593571"/>
    </source>
</evidence>
<comment type="caution">
    <text evidence="2">The sequence shown here is derived from an EMBL/GenBank/DDBJ whole genome shotgun (WGS) entry which is preliminary data.</text>
</comment>
<name>A0A7J8C2M4_ROUAE</name>